<dbReference type="OrthoDB" id="2991331at2"/>
<proteinExistence type="predicted"/>
<reference evidence="2 3" key="1">
    <citation type="submission" date="2018-08" db="EMBL/GenBank/DDBJ databases">
        <title>Bacillus jemisoniae sp. nov., Bacillus chryseoplanitiae sp. nov., Bacillus resnikiae sp. nov., and Bacillus frankliniae sp. nov., isolated from Viking spacecraft and associated surfaces.</title>
        <authorList>
            <person name="Seuylemezian A."/>
            <person name="Vaishampayan P."/>
        </authorList>
    </citation>
    <scope>NUCLEOTIDE SEQUENCE [LARGE SCALE GENOMIC DNA]</scope>
    <source>
        <strain evidence="2 3">JJ-247</strain>
    </source>
</reference>
<accession>A0A398B6Y8</accession>
<evidence type="ECO:0000313" key="3">
    <source>
        <dbReference type="Proteomes" id="UP000265816"/>
    </source>
</evidence>
<sequence length="198" mass="22855">MSPEFYQYLKQLHSFVEYQEKKLKILEKTVAGLQKELKRMKKRPPVQVGNIEYKFDQLKVEKLEGTLSIGLNPAELQGIEDFVVDNKNIQAPGSPKDMFMRSIDIEKTLNEFLETELSGIFQSACEKLHIQADDSYQEFIKDDIKKQLPNRIAAHTSEMLSQRNQGESEQEFSSRVAETIKEEIKSSIVQFLQQLPKG</sequence>
<comment type="caution">
    <text evidence="2">The sequence shown here is derived from an EMBL/GenBank/DDBJ whole genome shotgun (WGS) entry which is preliminary data.</text>
</comment>
<dbReference type="RefSeq" id="WP_119113091.1">
    <property type="nucleotide sequence ID" value="NZ_CBCSEO010000001.1"/>
</dbReference>
<dbReference type="EMBL" id="QWVT01000019">
    <property type="protein sequence ID" value="RID84588.1"/>
    <property type="molecule type" value="Genomic_DNA"/>
</dbReference>
<keyword evidence="3" id="KW-1185">Reference proteome</keyword>
<dbReference type="InterPro" id="IPR019673">
    <property type="entry name" value="Spore_germination_GerPC"/>
</dbReference>
<keyword evidence="1" id="KW-0175">Coiled coil</keyword>
<evidence type="ECO:0000256" key="1">
    <source>
        <dbReference type="SAM" id="Coils"/>
    </source>
</evidence>
<evidence type="ECO:0000313" key="2">
    <source>
        <dbReference type="EMBL" id="RID84588.1"/>
    </source>
</evidence>
<organism evidence="2 3">
    <name type="scientific">Mesobacillus zeae</name>
    <dbReference type="NCBI Taxonomy" id="1917180"/>
    <lineage>
        <taxon>Bacteria</taxon>
        <taxon>Bacillati</taxon>
        <taxon>Bacillota</taxon>
        <taxon>Bacilli</taxon>
        <taxon>Bacillales</taxon>
        <taxon>Bacillaceae</taxon>
        <taxon>Mesobacillus</taxon>
    </lineage>
</organism>
<dbReference type="AlphaFoldDB" id="A0A398B6Y8"/>
<dbReference type="Pfam" id="PF10737">
    <property type="entry name" value="GerPC"/>
    <property type="match status" value="1"/>
</dbReference>
<dbReference type="Proteomes" id="UP000265816">
    <property type="component" value="Unassembled WGS sequence"/>
</dbReference>
<feature type="coiled-coil region" evidence="1">
    <location>
        <begin position="16"/>
        <end position="43"/>
    </location>
</feature>
<name>A0A398B6Y8_9BACI</name>
<protein>
    <submittedName>
        <fullName evidence="2">Spore gernimation protein</fullName>
    </submittedName>
</protein>
<gene>
    <name evidence="2" type="ORF">D1970_11885</name>
</gene>